<keyword evidence="1" id="KW-1133">Transmembrane helix</keyword>
<evidence type="ECO:0000313" key="3">
    <source>
        <dbReference type="EMBL" id="XDT73153.1"/>
    </source>
</evidence>
<dbReference type="AlphaFoldDB" id="A0AB39UYJ1"/>
<dbReference type="Pfam" id="PF13240">
    <property type="entry name" value="Zn_Ribbon_1"/>
    <property type="match status" value="1"/>
</dbReference>
<keyword evidence="1" id="KW-0812">Transmembrane</keyword>
<dbReference type="InterPro" id="IPR026870">
    <property type="entry name" value="Zinc_ribbon_dom"/>
</dbReference>
<organism evidence="3">
    <name type="scientific">Thermohahella caldifontis</name>
    <dbReference type="NCBI Taxonomy" id="3142973"/>
    <lineage>
        <taxon>Bacteria</taxon>
        <taxon>Pseudomonadati</taxon>
        <taxon>Pseudomonadota</taxon>
        <taxon>Gammaproteobacteria</taxon>
        <taxon>Oceanospirillales</taxon>
        <taxon>Hahellaceae</taxon>
        <taxon>Thermohahella</taxon>
    </lineage>
</organism>
<protein>
    <submittedName>
        <fullName evidence="3">Zinc-ribbon domain-containing protein</fullName>
    </submittedName>
</protein>
<keyword evidence="1" id="KW-0472">Membrane</keyword>
<proteinExistence type="predicted"/>
<evidence type="ECO:0000256" key="1">
    <source>
        <dbReference type="SAM" id="Phobius"/>
    </source>
</evidence>
<dbReference type="KEGG" id="tcd:AAIA72_04005"/>
<accession>A0AB39UYJ1</accession>
<dbReference type="EMBL" id="CP154858">
    <property type="protein sequence ID" value="XDT73153.1"/>
    <property type="molecule type" value="Genomic_DNA"/>
</dbReference>
<name>A0AB39UYJ1_9GAMM</name>
<feature type="domain" description="Zinc-ribbon" evidence="2">
    <location>
        <begin position="2"/>
        <end position="24"/>
    </location>
</feature>
<sequence length="63" mass="7146">MKCRNCKAELSDDAAFCARCGMPVDRSREWSVMGVRITFPVWVILIAIFCAIMIVWLPRTIPG</sequence>
<reference evidence="3" key="1">
    <citation type="submission" date="2024-05" db="EMBL/GenBank/DDBJ databases">
        <title>Genome sequencing of novel strain.</title>
        <authorList>
            <person name="Ganbat D."/>
            <person name="Ganbat S."/>
            <person name="Lee S.-J."/>
        </authorList>
    </citation>
    <scope>NUCLEOTIDE SEQUENCE</scope>
    <source>
        <strain evidence="3">SMD15-11</strain>
    </source>
</reference>
<gene>
    <name evidence="3" type="ORF">AAIA72_04005</name>
</gene>
<feature type="transmembrane region" description="Helical" evidence="1">
    <location>
        <begin position="37"/>
        <end position="57"/>
    </location>
</feature>
<dbReference type="RefSeq" id="WP_369602149.1">
    <property type="nucleotide sequence ID" value="NZ_CP154858.1"/>
</dbReference>
<evidence type="ECO:0000259" key="2">
    <source>
        <dbReference type="Pfam" id="PF13240"/>
    </source>
</evidence>